<evidence type="ECO:0000313" key="6">
    <source>
        <dbReference type="Proteomes" id="UP000474957"/>
    </source>
</evidence>
<reference evidence="5 6" key="1">
    <citation type="submission" date="2019-10" db="EMBL/GenBank/DDBJ databases">
        <title>Cognatihalovulum marinum gen. nov. sp. nov., a new member of the family Rhodobacteraceae isolated from deep seawater of the Northwest Indian Ocean.</title>
        <authorList>
            <person name="Ruan C."/>
            <person name="Wang J."/>
            <person name="Zheng X."/>
            <person name="Song L."/>
            <person name="Zhu Y."/>
            <person name="Huang Y."/>
            <person name="Lu Z."/>
            <person name="Du W."/>
            <person name="Huang L."/>
            <person name="Dai X."/>
        </authorList>
    </citation>
    <scope>NUCLEOTIDE SEQUENCE [LARGE SCALE GENOMIC DNA]</scope>
    <source>
        <strain evidence="5 6">2CG4</strain>
    </source>
</reference>
<dbReference type="PANTHER" id="PTHR42789:SF1">
    <property type="entry name" value="D-ISOMER SPECIFIC 2-HYDROXYACID DEHYDROGENASE FAMILY PROTEIN (AFU_ORTHOLOGUE AFUA_6G10090)"/>
    <property type="match status" value="1"/>
</dbReference>
<dbReference type="InterPro" id="IPR006140">
    <property type="entry name" value="D-isomer_DH_NAD-bd"/>
</dbReference>
<evidence type="ECO:0000256" key="3">
    <source>
        <dbReference type="ARBA" id="ARBA00023027"/>
    </source>
</evidence>
<comment type="similarity">
    <text evidence="1">Belongs to the D-isomer specific 2-hydroxyacid dehydrogenase family.</text>
</comment>
<dbReference type="CDD" id="cd12167">
    <property type="entry name" value="2-Hacid_dh_8"/>
    <property type="match status" value="1"/>
</dbReference>
<gene>
    <name evidence="5" type="ORF">GE300_05645</name>
</gene>
<evidence type="ECO:0000313" key="5">
    <source>
        <dbReference type="EMBL" id="MSU89110.1"/>
    </source>
</evidence>
<dbReference type="GO" id="GO:0051287">
    <property type="term" value="F:NAD binding"/>
    <property type="evidence" value="ECO:0007669"/>
    <property type="project" value="InterPro"/>
</dbReference>
<name>A0A6L5YYX5_9RHOB</name>
<proteinExistence type="inferred from homology"/>
<evidence type="ECO:0000256" key="2">
    <source>
        <dbReference type="ARBA" id="ARBA00023002"/>
    </source>
</evidence>
<dbReference type="InterPro" id="IPR036291">
    <property type="entry name" value="NAD(P)-bd_dom_sf"/>
</dbReference>
<feature type="domain" description="D-isomer specific 2-hydroxyacid dehydrogenase NAD-binding" evidence="4">
    <location>
        <begin position="116"/>
        <end position="292"/>
    </location>
</feature>
<sequence>MTDKPKVALIMPEETRAKVLDPVDLARLESFAEVIRPPDAQLTTEGLAPVLQDAVAAITGWKTPPLPLGQAGKLRFVAHSAGSVRPLGITEAIAAGTLRASNSAAVIGGAVAEFTVAHMLAHLRRLEVLDRGMHAREGWPQLKSGQLGQMLQDQTVGLVGAGHVGRLVIAILRAFGPRVMVFDPYLSAEGAADLGVERVDLDTMFAGCGIVSLHAPVIPETRHMIKDGHLSRLADGALLINTARAAIIDEAVLIEHLRRGRFTAALDVFENEPLADDSPLRDMPNVKLSPHASGHSRGSYLRQGRNAIDEVMRFVNGARLHHEIARESVALIA</sequence>
<organism evidence="5 6">
    <name type="scientific">Halovulum marinum</name>
    <dbReference type="NCBI Taxonomy" id="2662447"/>
    <lineage>
        <taxon>Bacteria</taxon>
        <taxon>Pseudomonadati</taxon>
        <taxon>Pseudomonadota</taxon>
        <taxon>Alphaproteobacteria</taxon>
        <taxon>Rhodobacterales</taxon>
        <taxon>Paracoccaceae</taxon>
        <taxon>Halovulum</taxon>
    </lineage>
</organism>
<dbReference type="AlphaFoldDB" id="A0A6L5YYX5"/>
<protein>
    <submittedName>
        <fullName evidence="5">Hydroxyacid dehydrogenase</fullName>
    </submittedName>
</protein>
<keyword evidence="3" id="KW-0520">NAD</keyword>
<dbReference type="EMBL" id="WIND01000003">
    <property type="protein sequence ID" value="MSU89110.1"/>
    <property type="molecule type" value="Genomic_DNA"/>
</dbReference>
<comment type="caution">
    <text evidence="5">The sequence shown here is derived from an EMBL/GenBank/DDBJ whole genome shotgun (WGS) entry which is preliminary data.</text>
</comment>
<keyword evidence="6" id="KW-1185">Reference proteome</keyword>
<evidence type="ECO:0000259" key="4">
    <source>
        <dbReference type="Pfam" id="PF02826"/>
    </source>
</evidence>
<dbReference type="PANTHER" id="PTHR42789">
    <property type="entry name" value="D-ISOMER SPECIFIC 2-HYDROXYACID DEHYDROGENASE FAMILY PROTEIN (AFU_ORTHOLOGUE AFUA_6G10090)"/>
    <property type="match status" value="1"/>
</dbReference>
<dbReference type="InterPro" id="IPR050857">
    <property type="entry name" value="D-2-hydroxyacid_DH"/>
</dbReference>
<dbReference type="Pfam" id="PF02826">
    <property type="entry name" value="2-Hacid_dh_C"/>
    <property type="match status" value="1"/>
</dbReference>
<dbReference type="Gene3D" id="3.40.50.720">
    <property type="entry name" value="NAD(P)-binding Rossmann-like Domain"/>
    <property type="match status" value="2"/>
</dbReference>
<dbReference type="SUPFAM" id="SSF52283">
    <property type="entry name" value="Formate/glycerate dehydrogenase catalytic domain-like"/>
    <property type="match status" value="1"/>
</dbReference>
<accession>A0A6L5YYX5</accession>
<keyword evidence="2" id="KW-0560">Oxidoreductase</keyword>
<dbReference type="GO" id="GO:0016491">
    <property type="term" value="F:oxidoreductase activity"/>
    <property type="evidence" value="ECO:0007669"/>
    <property type="project" value="UniProtKB-KW"/>
</dbReference>
<dbReference type="SUPFAM" id="SSF51735">
    <property type="entry name" value="NAD(P)-binding Rossmann-fold domains"/>
    <property type="match status" value="1"/>
</dbReference>
<dbReference type="RefSeq" id="WP_154445602.1">
    <property type="nucleotide sequence ID" value="NZ_WIND01000003.1"/>
</dbReference>
<evidence type="ECO:0000256" key="1">
    <source>
        <dbReference type="ARBA" id="ARBA00005854"/>
    </source>
</evidence>
<dbReference type="Proteomes" id="UP000474957">
    <property type="component" value="Unassembled WGS sequence"/>
</dbReference>